<sequence length="396" mass="42981">MPEAYIIYHGTSQDWSSDKENTVALARALRAAGKMVIDIGGPGSSERAIKTSIRDDYYLRNKIPHPIDEISFPTDIGINILSGIIRGKGIYDSVSEGVEAFEELLANGFCTIKIIGFSRGAVAAAMLLTQLEKTKRISSTPIYVDVALLDPVPGPFTVPTSLTIPGWVRKVYVQFSEHESRLGFQALDVSFASDKTKVIIDTSIGVHGDIGGSTQSSVSKLNLDMLKRHMDLPLARLSPENFVELFSLSLYESESYSNPGFRDEIRRGQGMSRRPGGGLLEGLASASPLIKIQAENYSPEIQRTFATGFVQPPVFSQPSLFSNVINRYANNGMTPISMRPLPLVSSGRIQTFPRYPQLIRQLPVGGRTGRLGALAASALFAGGMYLGGKTSQSSTE</sequence>
<name>A0A3M3Y7H7_9PSED</name>
<evidence type="ECO:0000313" key="2">
    <source>
        <dbReference type="Proteomes" id="UP000281350"/>
    </source>
</evidence>
<proteinExistence type="predicted"/>
<accession>A0A3M3Y7H7</accession>
<protein>
    <submittedName>
        <fullName evidence="1">Uncharacterized protein</fullName>
    </submittedName>
</protein>
<comment type="caution">
    <text evidence="1">The sequence shown here is derived from an EMBL/GenBank/DDBJ whole genome shotgun (WGS) entry which is preliminary data.</text>
</comment>
<organism evidence="1 2">
    <name type="scientific">Pseudomonas syringae pv. primulae</name>
    <dbReference type="NCBI Taxonomy" id="251707"/>
    <lineage>
        <taxon>Bacteria</taxon>
        <taxon>Pseudomonadati</taxon>
        <taxon>Pseudomonadota</taxon>
        <taxon>Gammaproteobacteria</taxon>
        <taxon>Pseudomonadales</taxon>
        <taxon>Pseudomonadaceae</taxon>
        <taxon>Pseudomonas</taxon>
    </lineage>
</organism>
<dbReference type="Proteomes" id="UP000281350">
    <property type="component" value="Unassembled WGS sequence"/>
</dbReference>
<evidence type="ECO:0000313" key="1">
    <source>
        <dbReference type="EMBL" id="RMO77624.1"/>
    </source>
</evidence>
<dbReference type="AlphaFoldDB" id="A0A3M3Y7H7"/>
<reference evidence="1 2" key="1">
    <citation type="submission" date="2018-08" db="EMBL/GenBank/DDBJ databases">
        <title>Recombination of ecologically and evolutionarily significant loci maintains genetic cohesion in the Pseudomonas syringae species complex.</title>
        <authorList>
            <person name="Dillon M."/>
            <person name="Thakur S."/>
            <person name="Almeida R.N.D."/>
            <person name="Weir B.S."/>
            <person name="Guttman D.S."/>
        </authorList>
    </citation>
    <scope>NUCLEOTIDE SEQUENCE [LARGE SCALE GENOMIC DNA]</scope>
    <source>
        <strain evidence="1 2">ICMP 2732</strain>
    </source>
</reference>
<dbReference type="EMBL" id="RBPY01000089">
    <property type="protein sequence ID" value="RMO77624.1"/>
    <property type="molecule type" value="Genomic_DNA"/>
</dbReference>
<dbReference type="RefSeq" id="WP_122279556.1">
    <property type="nucleotide sequence ID" value="NZ_RBPY01000089.1"/>
</dbReference>
<gene>
    <name evidence="1" type="ORF">ALQ36_00822</name>
</gene>